<dbReference type="SUPFAM" id="SSF56112">
    <property type="entry name" value="Protein kinase-like (PK-like)"/>
    <property type="match status" value="1"/>
</dbReference>
<sequence length="253" mass="28443">MTERLPWHQTQALIEKHTGPVITARPVSEGFNSEIAVIINDTTFVKGLRTDHPRAWTQERERRINPHIQNVSAPLRWTEITGGWDLNGFGFIEGRPASYEPSSLDLELIIAMMAHWPPAPDGVELKRAEQRWSSYSDQSEMFAGEWLSHTDWSPTNILIGSDKRAYMLDWAWPTRGARWIDPACWIVWLIACGHHPAQAQAWASKIPLFAAATADAVTAFAKAQAAMWEDIGDHAPHPGLAAAATRWVKHRTT</sequence>
<evidence type="ECO:0008006" key="3">
    <source>
        <dbReference type="Google" id="ProtNLM"/>
    </source>
</evidence>
<dbReference type="OrthoDB" id="2570531at2"/>
<dbReference type="InterPro" id="IPR011009">
    <property type="entry name" value="Kinase-like_dom_sf"/>
</dbReference>
<organism evidence="1 2">
    <name type="scientific">Actinomadura mexicana</name>
    <dbReference type="NCBI Taxonomy" id="134959"/>
    <lineage>
        <taxon>Bacteria</taxon>
        <taxon>Bacillati</taxon>
        <taxon>Actinomycetota</taxon>
        <taxon>Actinomycetes</taxon>
        <taxon>Streptosporangiales</taxon>
        <taxon>Thermomonosporaceae</taxon>
        <taxon>Actinomadura</taxon>
    </lineage>
</organism>
<gene>
    <name evidence="1" type="ORF">SAMN06265355_102456</name>
</gene>
<dbReference type="AlphaFoldDB" id="A0A238VW74"/>
<name>A0A238VW74_9ACTN</name>
<evidence type="ECO:0000313" key="2">
    <source>
        <dbReference type="Proteomes" id="UP000198420"/>
    </source>
</evidence>
<accession>A0A238VW74</accession>
<dbReference type="EMBL" id="FZNP01000002">
    <property type="protein sequence ID" value="SNR38536.1"/>
    <property type="molecule type" value="Genomic_DNA"/>
</dbReference>
<dbReference type="Proteomes" id="UP000198420">
    <property type="component" value="Unassembled WGS sequence"/>
</dbReference>
<protein>
    <recommendedName>
        <fullName evidence="3">Phosphotransferase enzyme family protein</fullName>
    </recommendedName>
</protein>
<evidence type="ECO:0000313" key="1">
    <source>
        <dbReference type="EMBL" id="SNR38536.1"/>
    </source>
</evidence>
<reference evidence="2" key="1">
    <citation type="submission" date="2017-06" db="EMBL/GenBank/DDBJ databases">
        <authorList>
            <person name="Varghese N."/>
            <person name="Submissions S."/>
        </authorList>
    </citation>
    <scope>NUCLEOTIDE SEQUENCE [LARGE SCALE GENOMIC DNA]</scope>
    <source>
        <strain evidence="2">DSM 44485</strain>
    </source>
</reference>
<dbReference type="RefSeq" id="WP_089310693.1">
    <property type="nucleotide sequence ID" value="NZ_FZNP01000002.1"/>
</dbReference>
<proteinExistence type="predicted"/>
<keyword evidence="2" id="KW-1185">Reference proteome</keyword>